<dbReference type="AlphaFoldDB" id="A0A140NME8"/>
<dbReference type="HOGENOM" id="CLU_1702717_0_0_6"/>
<dbReference type="KEGG" id="psi:S70_06255"/>
<protein>
    <submittedName>
        <fullName evidence="1">Glycosyltransferase</fullName>
    </submittedName>
</protein>
<gene>
    <name evidence="1" type="ordered locus">S70_06255</name>
</gene>
<dbReference type="Proteomes" id="UP000005012">
    <property type="component" value="Chromosome"/>
</dbReference>
<name>A0A140NME8_PROSM</name>
<sequence length="154" mass="17667">MYCIKYNSHSIIWDYWGSYQRSISPVLLCRICQYISITQDTNTSNKKFITFKIKNMKNTNLAPIILFVYARPIHTQRTIDALLLNSEALLSDLIVYSDGPKTETDENAVNQVRNIIKNLNGFKSVKLIERIQNNGLAKNIIDGVSEVLKNIKKL</sequence>
<reference evidence="1 2" key="1">
    <citation type="journal article" date="2012" name="J. Bacteriol.">
        <title>Complete Genome Sequence of Providencia stuartii Clinical Isolate MRSN 2154.</title>
        <authorList>
            <person name="Clifford R.J."/>
            <person name="Hang J."/>
            <person name="Riley M.C."/>
            <person name="Onmus-Leone F."/>
            <person name="Kuschner R.A."/>
            <person name="Lesho E.P."/>
            <person name="Waterman P.E."/>
        </authorList>
    </citation>
    <scope>NUCLEOTIDE SEQUENCE [LARGE SCALE GENOMIC DNA]</scope>
    <source>
        <strain evidence="1 2">MRSN 2154</strain>
    </source>
</reference>
<accession>A0A140NME8</accession>
<reference evidence="2" key="2">
    <citation type="submission" date="2012-04" db="EMBL/GenBank/DDBJ databases">
        <title>Complete genome sequence of Providencia stuartii clinical isolate MRSN 2154.</title>
        <authorList>
            <person name="Clifford R.J."/>
            <person name="Hang J."/>
            <person name="Riley M.C."/>
            <person name="Onmus-Leone F."/>
            <person name="Kuschner R.A."/>
            <person name="Lesho E.P."/>
            <person name="Waterman P.E."/>
        </authorList>
    </citation>
    <scope>NUCLEOTIDE SEQUENCE [LARGE SCALE GENOMIC DNA]</scope>
    <source>
        <strain evidence="2">MRSN 2154</strain>
    </source>
</reference>
<proteinExistence type="predicted"/>
<dbReference type="PATRIC" id="fig|1157951.4.peg.1240"/>
<evidence type="ECO:0000313" key="2">
    <source>
        <dbReference type="Proteomes" id="UP000005012"/>
    </source>
</evidence>
<evidence type="ECO:0000313" key="1">
    <source>
        <dbReference type="EMBL" id="AFH93122.1"/>
    </source>
</evidence>
<dbReference type="Gene3D" id="3.90.550.10">
    <property type="entry name" value="Spore Coat Polysaccharide Biosynthesis Protein SpsA, Chain A"/>
    <property type="match status" value="1"/>
</dbReference>
<dbReference type="InterPro" id="IPR029044">
    <property type="entry name" value="Nucleotide-diphossugar_trans"/>
</dbReference>
<dbReference type="EMBL" id="CP003488">
    <property type="protein sequence ID" value="AFH93122.1"/>
    <property type="molecule type" value="Genomic_DNA"/>
</dbReference>
<organism evidence="1 2">
    <name type="scientific">Providencia stuartii (strain MRSN 2154)</name>
    <dbReference type="NCBI Taxonomy" id="1157951"/>
    <lineage>
        <taxon>Bacteria</taxon>
        <taxon>Pseudomonadati</taxon>
        <taxon>Pseudomonadota</taxon>
        <taxon>Gammaproteobacteria</taxon>
        <taxon>Enterobacterales</taxon>
        <taxon>Morganellaceae</taxon>
        <taxon>Providencia</taxon>
    </lineage>
</organism>